<dbReference type="GO" id="GO:0016757">
    <property type="term" value="F:glycosyltransferase activity"/>
    <property type="evidence" value="ECO:0007669"/>
    <property type="project" value="TreeGrafter"/>
</dbReference>
<evidence type="ECO:0000313" key="1">
    <source>
        <dbReference type="EMBL" id="OWK34164.1"/>
    </source>
</evidence>
<gene>
    <name evidence="1" type="ORF">FRUB_10135</name>
</gene>
<name>A0A225D3I6_9BACT</name>
<accession>A0A225D3I6</accession>
<proteinExistence type="predicted"/>
<evidence type="ECO:0000313" key="2">
    <source>
        <dbReference type="Proteomes" id="UP000214646"/>
    </source>
</evidence>
<organism evidence="1 2">
    <name type="scientific">Fimbriiglobus ruber</name>
    <dbReference type="NCBI Taxonomy" id="1908690"/>
    <lineage>
        <taxon>Bacteria</taxon>
        <taxon>Pseudomonadati</taxon>
        <taxon>Planctomycetota</taxon>
        <taxon>Planctomycetia</taxon>
        <taxon>Gemmatales</taxon>
        <taxon>Gemmataceae</taxon>
        <taxon>Fimbriiglobus</taxon>
    </lineage>
</organism>
<reference evidence="2" key="1">
    <citation type="submission" date="2017-06" db="EMBL/GenBank/DDBJ databases">
        <title>Genome analysis of Fimbriiglobus ruber SP5, the first member of the order Planctomycetales with confirmed chitinolytic capability.</title>
        <authorList>
            <person name="Ravin N.V."/>
            <person name="Rakitin A.L."/>
            <person name="Ivanova A.A."/>
            <person name="Beletsky A.V."/>
            <person name="Kulichevskaya I.S."/>
            <person name="Mardanov A.V."/>
            <person name="Dedysh S.N."/>
        </authorList>
    </citation>
    <scope>NUCLEOTIDE SEQUENCE [LARGE SCALE GENOMIC DNA]</scope>
    <source>
        <strain evidence="2">SP5</strain>
    </source>
</reference>
<dbReference type="Pfam" id="PF13692">
    <property type="entry name" value="Glyco_trans_1_4"/>
    <property type="match status" value="1"/>
</dbReference>
<keyword evidence="1" id="KW-0808">Transferase</keyword>
<dbReference type="Proteomes" id="UP000214646">
    <property type="component" value="Unassembled WGS sequence"/>
</dbReference>
<dbReference type="EMBL" id="NIDE01000020">
    <property type="protein sequence ID" value="OWK34164.1"/>
    <property type="molecule type" value="Genomic_DNA"/>
</dbReference>
<sequence length="382" mass="40912">MTRKFNRRVVTLFPHYNTGGANSHIVAGILSGMVGLGADVSLWVPASGPGAARSYTKNAVPGRLRGLSYRIAGVSRVNRFAERRFLASLRPDDLAYIWPGASLDVYLRAKDRGAMVAAENINCHTATARAILEREGAALGLPPDHGITDEAIAHERAVHEAADVVFSPNQMVDESLRQNDVPEAKILPCSYGWAPERIGGPPANPRAIDGRLRVLFVGLACVRKGVPRLLDAWARAGLTGELQFAGRVSDDLLKSRAGDFARSDVRRFGHVPNVGDLYRAADVFAFPSLEEGGPLVTYEAMGCGLPVVVSPMGAGRVARGEEDGAIVLPPEDVDGWAAAFRRLADPELRAEFGRRAAARAAAFTWDGCAATRLERLAAVCPS</sequence>
<dbReference type="PANTHER" id="PTHR12526:SF636">
    <property type="entry name" value="BLL3647 PROTEIN"/>
    <property type="match status" value="1"/>
</dbReference>
<dbReference type="PANTHER" id="PTHR12526">
    <property type="entry name" value="GLYCOSYLTRANSFERASE"/>
    <property type="match status" value="1"/>
</dbReference>
<dbReference type="Gene3D" id="3.40.50.2000">
    <property type="entry name" value="Glycogen Phosphorylase B"/>
    <property type="match status" value="2"/>
</dbReference>
<dbReference type="AlphaFoldDB" id="A0A225D3I6"/>
<dbReference type="OrthoDB" id="9765330at2"/>
<keyword evidence="2" id="KW-1185">Reference proteome</keyword>
<comment type="caution">
    <text evidence="1">The sequence shown here is derived from an EMBL/GenBank/DDBJ whole genome shotgun (WGS) entry which is preliminary data.</text>
</comment>
<dbReference type="RefSeq" id="WP_088260488.1">
    <property type="nucleotide sequence ID" value="NZ_NIDE01000020.1"/>
</dbReference>
<dbReference type="CDD" id="cd03801">
    <property type="entry name" value="GT4_PimA-like"/>
    <property type="match status" value="1"/>
</dbReference>
<protein>
    <submittedName>
        <fullName evidence="1">Glycosyl transferase, group 1</fullName>
    </submittedName>
</protein>
<dbReference type="SUPFAM" id="SSF53756">
    <property type="entry name" value="UDP-Glycosyltransferase/glycogen phosphorylase"/>
    <property type="match status" value="1"/>
</dbReference>